<dbReference type="OrthoDB" id="5515308at2"/>
<protein>
    <recommendedName>
        <fullName evidence="4">DUF962 domain-containing protein</fullName>
    </recommendedName>
</protein>
<feature type="transmembrane region" description="Helical" evidence="1">
    <location>
        <begin position="74"/>
        <end position="92"/>
    </location>
</feature>
<evidence type="ECO:0000256" key="1">
    <source>
        <dbReference type="SAM" id="Phobius"/>
    </source>
</evidence>
<dbReference type="GO" id="GO:0046521">
    <property type="term" value="P:sphingoid catabolic process"/>
    <property type="evidence" value="ECO:0007669"/>
    <property type="project" value="TreeGrafter"/>
</dbReference>
<dbReference type="InterPro" id="IPR009305">
    <property type="entry name" value="Mpo1-like"/>
</dbReference>
<evidence type="ECO:0000313" key="2">
    <source>
        <dbReference type="EMBL" id="OWJ59049.1"/>
    </source>
</evidence>
<dbReference type="Proteomes" id="UP000196655">
    <property type="component" value="Unassembled WGS sequence"/>
</dbReference>
<dbReference type="Pfam" id="PF06127">
    <property type="entry name" value="Mpo1-like"/>
    <property type="match status" value="1"/>
</dbReference>
<gene>
    <name evidence="2" type="ORF">BWR60_32740</name>
</gene>
<dbReference type="AlphaFoldDB" id="A0A211Z1B1"/>
<dbReference type="EMBL" id="NHON01000124">
    <property type="protein sequence ID" value="OWJ59049.1"/>
    <property type="molecule type" value="Genomic_DNA"/>
</dbReference>
<comment type="caution">
    <text evidence="2">The sequence shown here is derived from an EMBL/GenBank/DDBJ whole genome shotgun (WGS) entry which is preliminary data.</text>
</comment>
<keyword evidence="1" id="KW-0812">Transmembrane</keyword>
<reference evidence="3" key="1">
    <citation type="submission" date="2017-05" db="EMBL/GenBank/DDBJ databases">
        <authorList>
            <person name="Macchi M."/>
            <person name="Festa S."/>
            <person name="Coppotelli B.M."/>
            <person name="Morelli I.S."/>
        </authorList>
    </citation>
    <scope>NUCLEOTIDE SEQUENCE [LARGE SCALE GENOMIC DNA]</scope>
    <source>
        <strain evidence="3">I</strain>
    </source>
</reference>
<evidence type="ECO:0008006" key="4">
    <source>
        <dbReference type="Google" id="ProtNLM"/>
    </source>
</evidence>
<proteinExistence type="predicted"/>
<keyword evidence="1" id="KW-1133">Transmembrane helix</keyword>
<dbReference type="GO" id="GO:0016020">
    <property type="term" value="C:membrane"/>
    <property type="evidence" value="ECO:0007669"/>
    <property type="project" value="GOC"/>
</dbReference>
<feature type="transmembrane region" description="Helical" evidence="1">
    <location>
        <begin position="155"/>
        <end position="176"/>
    </location>
</feature>
<organism evidence="2 3">
    <name type="scientific">Inquilinus limosus</name>
    <dbReference type="NCBI Taxonomy" id="171674"/>
    <lineage>
        <taxon>Bacteria</taxon>
        <taxon>Pseudomonadati</taxon>
        <taxon>Pseudomonadota</taxon>
        <taxon>Alphaproteobacteria</taxon>
        <taxon>Rhodospirillales</taxon>
        <taxon>Rhodospirillaceae</taxon>
        <taxon>Inquilinus</taxon>
    </lineage>
</organism>
<dbReference type="PANTHER" id="PTHR28026">
    <property type="entry name" value="DUF962 DOMAIN PROTEIN (AFU_ORTHOLOGUE AFUA_8G05310)"/>
    <property type="match status" value="1"/>
</dbReference>
<name>A0A211Z1B1_9PROT</name>
<keyword evidence="1" id="KW-0472">Membrane</keyword>
<feature type="transmembrane region" description="Helical" evidence="1">
    <location>
        <begin position="124"/>
        <end position="143"/>
    </location>
</feature>
<sequence length="199" mass="21421">MTVLLQFSTRFAPLGLFSWRGGSRMASDLFDRQMAMYTSFHRDGRNRLTHFFGIPAIILAVLLVLATVPLGSIGGWPATLADLVALLVWLLWIALDLGLGLAMAVVVIPGLIVAHAVVAAGSGWVTWTVAAVLFVGGWALQLVGHAYEGKRPAFLSNLFQLLIGPMFLMAETAFALGLRSGLKHRVEAAADAYFSRAGR</sequence>
<evidence type="ECO:0000313" key="3">
    <source>
        <dbReference type="Proteomes" id="UP000196655"/>
    </source>
</evidence>
<dbReference type="PANTHER" id="PTHR28026:SF9">
    <property type="entry name" value="2-HYDROXY-PALMITIC ACID DIOXYGENASE MPO1"/>
    <property type="match status" value="1"/>
</dbReference>
<feature type="transmembrane region" description="Helical" evidence="1">
    <location>
        <begin position="48"/>
        <end position="68"/>
    </location>
</feature>
<keyword evidence="3" id="KW-1185">Reference proteome</keyword>
<accession>A0A211Z1B1</accession>
<feature type="transmembrane region" description="Helical" evidence="1">
    <location>
        <begin position="99"/>
        <end position="118"/>
    </location>
</feature>
<dbReference type="STRING" id="1122125.GCA_000423185_01076"/>